<evidence type="ECO:0000256" key="13">
    <source>
        <dbReference type="RuleBase" id="RU366073"/>
    </source>
</evidence>
<dbReference type="InterPro" id="IPR001570">
    <property type="entry name" value="Peptidase_M4_C_domain"/>
</dbReference>
<feature type="active site" description="Proton donor" evidence="12">
    <location>
        <position position="439"/>
    </location>
</feature>
<gene>
    <name evidence="17" type="ORF">ET33_35060</name>
</gene>
<evidence type="ECO:0000256" key="2">
    <source>
        <dbReference type="ARBA" id="ARBA00004613"/>
    </source>
</evidence>
<dbReference type="Gene3D" id="3.10.450.490">
    <property type="match status" value="1"/>
</dbReference>
<keyword evidence="8 13" id="KW-0378">Hydrolase</keyword>
<dbReference type="RefSeq" id="WP_036680188.1">
    <property type="nucleotide sequence ID" value="NZ_JNVM01000007.1"/>
</dbReference>
<dbReference type="InterPro" id="IPR013856">
    <property type="entry name" value="Peptidase_M4_domain"/>
</dbReference>
<dbReference type="Gene3D" id="1.10.390.10">
    <property type="entry name" value="Neutral Protease Domain 2"/>
    <property type="match status" value="1"/>
</dbReference>
<dbReference type="AlphaFoldDB" id="A0A081P6G2"/>
<evidence type="ECO:0000256" key="6">
    <source>
        <dbReference type="ARBA" id="ARBA00022723"/>
    </source>
</evidence>
<keyword evidence="6" id="KW-0479">Metal-binding</keyword>
<keyword evidence="4 13" id="KW-0964">Secreted</keyword>
<evidence type="ECO:0000256" key="1">
    <source>
        <dbReference type="ARBA" id="ARBA00001947"/>
    </source>
</evidence>
<dbReference type="InterPro" id="IPR027268">
    <property type="entry name" value="Peptidase_M4/M1_CTD_sf"/>
</dbReference>
<reference evidence="17 18" key="1">
    <citation type="submission" date="2014-06" db="EMBL/GenBank/DDBJ databases">
        <title>Draft genome sequence of Paenibacillus sp. MSt1.</title>
        <authorList>
            <person name="Aw Y.K."/>
            <person name="Ong K.S."/>
            <person name="Gan H.M."/>
            <person name="Lee S.M."/>
        </authorList>
    </citation>
    <scope>NUCLEOTIDE SEQUENCE [LARGE SCALE GENOMIC DNA]</scope>
    <source>
        <strain evidence="17 18">MSt1</strain>
    </source>
</reference>
<evidence type="ECO:0000313" key="17">
    <source>
        <dbReference type="EMBL" id="KEQ26285.1"/>
    </source>
</evidence>
<dbReference type="Pfam" id="PF01447">
    <property type="entry name" value="Peptidase_M4"/>
    <property type="match status" value="1"/>
</dbReference>
<dbReference type="MEROPS" id="M04.018"/>
<feature type="signal peptide" evidence="13">
    <location>
        <begin position="1"/>
        <end position="23"/>
    </location>
</feature>
<evidence type="ECO:0000259" key="16">
    <source>
        <dbReference type="Pfam" id="PF07504"/>
    </source>
</evidence>
<dbReference type="SUPFAM" id="SSF55486">
    <property type="entry name" value="Metalloproteases ('zincins'), catalytic domain"/>
    <property type="match status" value="1"/>
</dbReference>
<dbReference type="InterPro" id="IPR050728">
    <property type="entry name" value="Zinc_Metalloprotease_M4"/>
</dbReference>
<keyword evidence="5 13" id="KW-0645">Protease</keyword>
<evidence type="ECO:0000256" key="12">
    <source>
        <dbReference type="PIRSR" id="PIRSR623612-1"/>
    </source>
</evidence>
<feature type="domain" description="Peptidase M4" evidence="14">
    <location>
        <begin position="225"/>
        <end position="366"/>
    </location>
</feature>
<dbReference type="InterPro" id="IPR011096">
    <property type="entry name" value="FTP_domain"/>
</dbReference>
<dbReference type="Gene3D" id="3.10.450.40">
    <property type="match status" value="1"/>
</dbReference>
<dbReference type="CDD" id="cd09597">
    <property type="entry name" value="M4_TLP"/>
    <property type="match status" value="1"/>
</dbReference>
<comment type="caution">
    <text evidence="17">The sequence shown here is derived from an EMBL/GenBank/DDBJ whole genome shotgun (WGS) entry which is preliminary data.</text>
</comment>
<comment type="cofactor">
    <cofactor evidence="1 13">
        <name>Zn(2+)</name>
        <dbReference type="ChEBI" id="CHEBI:29105"/>
    </cofactor>
</comment>
<dbReference type="PANTHER" id="PTHR33794">
    <property type="entry name" value="BACILLOLYSIN"/>
    <property type="match status" value="1"/>
</dbReference>
<dbReference type="Pfam" id="PF07504">
    <property type="entry name" value="FTP"/>
    <property type="match status" value="1"/>
</dbReference>
<dbReference type="EC" id="3.4.24.-" evidence="13"/>
<proteinExistence type="inferred from homology"/>
<dbReference type="OrthoDB" id="291295at2"/>
<evidence type="ECO:0000256" key="3">
    <source>
        <dbReference type="ARBA" id="ARBA00009388"/>
    </source>
</evidence>
<evidence type="ECO:0000256" key="8">
    <source>
        <dbReference type="ARBA" id="ARBA00022801"/>
    </source>
</evidence>
<protein>
    <recommendedName>
        <fullName evidence="13">Neutral metalloproteinase</fullName>
        <ecNumber evidence="13">3.4.24.-</ecNumber>
    </recommendedName>
</protein>
<dbReference type="eggNOG" id="COG3227">
    <property type="taxonomic scope" value="Bacteria"/>
</dbReference>
<comment type="subcellular location">
    <subcellularLocation>
        <location evidence="2 13">Secreted</location>
    </subcellularLocation>
</comment>
<dbReference type="Proteomes" id="UP000028123">
    <property type="component" value="Unassembled WGS sequence"/>
</dbReference>
<evidence type="ECO:0000256" key="11">
    <source>
        <dbReference type="ARBA" id="ARBA00023049"/>
    </source>
</evidence>
<dbReference type="FunFam" id="1.10.390.10:FF:000012">
    <property type="entry name" value="Thermolysin"/>
    <property type="match status" value="1"/>
</dbReference>
<dbReference type="GO" id="GO:0006508">
    <property type="term" value="P:proteolysis"/>
    <property type="evidence" value="ECO:0007669"/>
    <property type="project" value="UniProtKB-KW"/>
</dbReference>
<evidence type="ECO:0000256" key="9">
    <source>
        <dbReference type="ARBA" id="ARBA00022833"/>
    </source>
</evidence>
<feature type="chain" id="PRO_5022992073" description="Neutral metalloproteinase" evidence="13">
    <location>
        <begin position="24"/>
        <end position="524"/>
    </location>
</feature>
<dbReference type="PANTHER" id="PTHR33794:SF3">
    <property type="entry name" value="NEUTRAL PROTEASE B"/>
    <property type="match status" value="1"/>
</dbReference>
<feature type="domain" description="Peptidase M4 C-terminal" evidence="15">
    <location>
        <begin position="369"/>
        <end position="523"/>
    </location>
</feature>
<accession>A0A081P6G2</accession>
<dbReference type="Gene3D" id="3.10.170.10">
    <property type="match status" value="1"/>
</dbReference>
<evidence type="ECO:0000313" key="18">
    <source>
        <dbReference type="Proteomes" id="UP000028123"/>
    </source>
</evidence>
<evidence type="ECO:0000256" key="7">
    <source>
        <dbReference type="ARBA" id="ARBA00022729"/>
    </source>
</evidence>
<dbReference type="GO" id="GO:0005576">
    <property type="term" value="C:extracellular region"/>
    <property type="evidence" value="ECO:0007669"/>
    <property type="project" value="UniProtKB-SubCell"/>
</dbReference>
<feature type="domain" description="FTP" evidence="16">
    <location>
        <begin position="79"/>
        <end position="129"/>
    </location>
</feature>
<keyword evidence="7 13" id="KW-0732">Signal</keyword>
<dbReference type="GO" id="GO:0046872">
    <property type="term" value="F:metal ion binding"/>
    <property type="evidence" value="ECO:0007669"/>
    <property type="project" value="UniProtKB-UniRule"/>
</dbReference>
<evidence type="ECO:0000256" key="10">
    <source>
        <dbReference type="ARBA" id="ARBA00022837"/>
    </source>
</evidence>
<evidence type="ECO:0000259" key="15">
    <source>
        <dbReference type="Pfam" id="PF02868"/>
    </source>
</evidence>
<dbReference type="Pfam" id="PF02868">
    <property type="entry name" value="Peptidase_M4_C"/>
    <property type="match status" value="1"/>
</dbReference>
<keyword evidence="9 13" id="KW-0862">Zinc</keyword>
<evidence type="ECO:0000256" key="5">
    <source>
        <dbReference type="ARBA" id="ARBA00022670"/>
    </source>
</evidence>
<name>A0A081P6G2_9BACL</name>
<feature type="active site" evidence="12">
    <location>
        <position position="359"/>
    </location>
</feature>
<keyword evidence="11 13" id="KW-0482">Metalloprotease</keyword>
<keyword evidence="18" id="KW-1185">Reference proteome</keyword>
<evidence type="ECO:0000256" key="4">
    <source>
        <dbReference type="ARBA" id="ARBA00022525"/>
    </source>
</evidence>
<comment type="similarity">
    <text evidence="3 13">Belongs to the peptidase M4 family.</text>
</comment>
<sequence length="524" mass="56254">MLKVWASVITGAFLLGSVQAVHAAPQDQSAPLGNFAPKLITGESWSAPQGVSGEEKIWKYLESKQESFQIGKSVDLKKQLKIIGQTTDEKTGTTHYRLQQLVGGVPVYGGIQTIHVNKEGQVTSLIGSLLPDQQQQVSKSLSSQISEAQAIAVAQKDTEAAVGKLGEPQKAPKADLYVYLHNGQPVLAYVTEVNVLEPEAVRTRYFISADDGSILFKYDILAHATGTGKGVLGDTKTFTTTQSGSSYQLKDSTRGQGIVTYSAGNRTSLPGSLLTSTNNIWNDGSAVDAHAYTAKVYDYYKNKFSRNSIDGNGLQLKSSVHYSTRYNNAFWNGVQMVYGDGDGVTFRSFPADPDVIGHELTHGVTESTAGLEYYGESGALNESISDIFGNAIEGKNWLIGDLITLNAGALRSMENPKLYRQPDRYQDRYTGSSDNGGVHTNSGINNKAFHLIAQGGTHYGVTVNGIGRSAAEQIFYDALTHYLTPTSDFSAIRAAAIQAATDSFGANSAQVDAVKKAYTAVGVN</sequence>
<dbReference type="GO" id="GO:0004222">
    <property type="term" value="F:metalloendopeptidase activity"/>
    <property type="evidence" value="ECO:0007669"/>
    <property type="project" value="UniProtKB-UniRule"/>
</dbReference>
<organism evidence="17 18">
    <name type="scientific">Paenibacillus tyrfis</name>
    <dbReference type="NCBI Taxonomy" id="1501230"/>
    <lineage>
        <taxon>Bacteria</taxon>
        <taxon>Bacillati</taxon>
        <taxon>Bacillota</taxon>
        <taxon>Bacilli</taxon>
        <taxon>Bacillales</taxon>
        <taxon>Paenibacillaceae</taxon>
        <taxon>Paenibacillus</taxon>
    </lineage>
</organism>
<evidence type="ECO:0000259" key="14">
    <source>
        <dbReference type="Pfam" id="PF01447"/>
    </source>
</evidence>
<keyword evidence="10" id="KW-0106">Calcium</keyword>
<dbReference type="PRINTS" id="PR00730">
    <property type="entry name" value="THERMOLYSIN"/>
</dbReference>
<dbReference type="InterPro" id="IPR023612">
    <property type="entry name" value="Peptidase_M4"/>
</dbReference>
<comment type="function">
    <text evidence="13">Extracellular zinc metalloprotease.</text>
</comment>
<dbReference type="EMBL" id="JNVM01000007">
    <property type="protein sequence ID" value="KEQ26285.1"/>
    <property type="molecule type" value="Genomic_DNA"/>
</dbReference>